<sequence>MPSPSPITLRPALPTDAPQISRLGHSVFTTAFGHAIPAADLASYLASTYSASALAGDIANPNITTVVACSNGEEDGGEVVAFAQLTEGTMEKCVEDCESPVELQRLYVLGEWAGKGIGKMLMERMVEIARQKGKKTLWLGVWEENVKAQAVYKKFGFERVGEHKFVIGSKVDTDWIMVYMLKDTQE</sequence>
<dbReference type="Pfam" id="PF00583">
    <property type="entry name" value="Acetyltransf_1"/>
    <property type="match status" value="1"/>
</dbReference>
<evidence type="ECO:0000313" key="4">
    <source>
        <dbReference type="EMBL" id="TVY62920.1"/>
    </source>
</evidence>
<name>A0A8T9BUQ0_9HELO</name>
<evidence type="ECO:0000256" key="2">
    <source>
        <dbReference type="ARBA" id="ARBA00023315"/>
    </source>
</evidence>
<organism evidence="4 5">
    <name type="scientific">Lachnellula suecica</name>
    <dbReference type="NCBI Taxonomy" id="602035"/>
    <lineage>
        <taxon>Eukaryota</taxon>
        <taxon>Fungi</taxon>
        <taxon>Dikarya</taxon>
        <taxon>Ascomycota</taxon>
        <taxon>Pezizomycotina</taxon>
        <taxon>Leotiomycetes</taxon>
        <taxon>Helotiales</taxon>
        <taxon>Lachnaceae</taxon>
        <taxon>Lachnellula</taxon>
    </lineage>
</organism>
<dbReference type="GO" id="GO:0016747">
    <property type="term" value="F:acyltransferase activity, transferring groups other than amino-acyl groups"/>
    <property type="evidence" value="ECO:0007669"/>
    <property type="project" value="InterPro"/>
</dbReference>
<keyword evidence="5" id="KW-1185">Reference proteome</keyword>
<evidence type="ECO:0000256" key="1">
    <source>
        <dbReference type="ARBA" id="ARBA00022679"/>
    </source>
</evidence>
<dbReference type="Proteomes" id="UP000469558">
    <property type="component" value="Unassembled WGS sequence"/>
</dbReference>
<comment type="caution">
    <text evidence="4">The sequence shown here is derived from an EMBL/GenBank/DDBJ whole genome shotgun (WGS) entry which is preliminary data.</text>
</comment>
<dbReference type="Gene3D" id="3.40.630.30">
    <property type="match status" value="1"/>
</dbReference>
<dbReference type="InterPro" id="IPR016181">
    <property type="entry name" value="Acyl_CoA_acyltransferase"/>
</dbReference>
<evidence type="ECO:0000259" key="3">
    <source>
        <dbReference type="PROSITE" id="PS51186"/>
    </source>
</evidence>
<keyword evidence="2" id="KW-0012">Acyltransferase</keyword>
<dbReference type="CDD" id="cd04301">
    <property type="entry name" value="NAT_SF"/>
    <property type="match status" value="1"/>
</dbReference>
<dbReference type="OrthoDB" id="9975416at2759"/>
<dbReference type="EMBL" id="QGMK01001851">
    <property type="protein sequence ID" value="TVY62920.1"/>
    <property type="molecule type" value="Genomic_DNA"/>
</dbReference>
<evidence type="ECO:0000313" key="5">
    <source>
        <dbReference type="Proteomes" id="UP000469558"/>
    </source>
</evidence>
<gene>
    <name evidence="4" type="primary">paiA</name>
    <name evidence="4" type="ORF">LSUE1_G008849</name>
</gene>
<protein>
    <submittedName>
        <fullName evidence="4">Spermidine/spermine N(1)-acetyltransferase</fullName>
    </submittedName>
</protein>
<dbReference type="PROSITE" id="PS51186">
    <property type="entry name" value="GNAT"/>
    <property type="match status" value="1"/>
</dbReference>
<dbReference type="InterPro" id="IPR050832">
    <property type="entry name" value="Bact_Acetyltransf"/>
</dbReference>
<reference evidence="4 5" key="1">
    <citation type="submission" date="2018-05" db="EMBL/GenBank/DDBJ databases">
        <title>Genome sequencing and assembly of the regulated plant pathogen Lachnellula willkommii and related sister species for the development of diagnostic species identification markers.</title>
        <authorList>
            <person name="Giroux E."/>
            <person name="Bilodeau G."/>
        </authorList>
    </citation>
    <scope>NUCLEOTIDE SEQUENCE [LARGE SCALE GENOMIC DNA]</scope>
    <source>
        <strain evidence="4 5">CBS 268.59</strain>
    </source>
</reference>
<dbReference type="SUPFAM" id="SSF55729">
    <property type="entry name" value="Acyl-CoA N-acyltransferases (Nat)"/>
    <property type="match status" value="1"/>
</dbReference>
<dbReference type="InterPro" id="IPR000182">
    <property type="entry name" value="GNAT_dom"/>
</dbReference>
<accession>A0A8T9BUQ0</accession>
<dbReference type="AlphaFoldDB" id="A0A8T9BUQ0"/>
<feature type="domain" description="N-acetyltransferase" evidence="3">
    <location>
        <begin position="7"/>
        <end position="185"/>
    </location>
</feature>
<keyword evidence="1" id="KW-0808">Transferase</keyword>
<proteinExistence type="predicted"/>
<dbReference type="PANTHER" id="PTHR43877">
    <property type="entry name" value="AMINOALKYLPHOSPHONATE N-ACETYLTRANSFERASE-RELATED-RELATED"/>
    <property type="match status" value="1"/>
</dbReference>